<feature type="transmembrane region" description="Helical" evidence="1">
    <location>
        <begin position="98"/>
        <end position="121"/>
    </location>
</feature>
<dbReference type="AlphaFoldDB" id="A0A7C9UV17"/>
<feature type="transmembrane region" description="Helical" evidence="1">
    <location>
        <begin position="27"/>
        <end position="47"/>
    </location>
</feature>
<evidence type="ECO:0000313" key="3">
    <source>
        <dbReference type="Proteomes" id="UP000480684"/>
    </source>
</evidence>
<keyword evidence="3" id="KW-1185">Reference proteome</keyword>
<comment type="caution">
    <text evidence="2">The sequence shown here is derived from an EMBL/GenBank/DDBJ whole genome shotgun (WGS) entry which is preliminary data.</text>
</comment>
<feature type="transmembrane region" description="Helical" evidence="1">
    <location>
        <begin position="375"/>
        <end position="392"/>
    </location>
</feature>
<feature type="transmembrane region" description="Helical" evidence="1">
    <location>
        <begin position="342"/>
        <end position="363"/>
    </location>
</feature>
<dbReference type="EMBL" id="JAAIYP010000011">
    <property type="protein sequence ID" value="NFV79152.1"/>
    <property type="molecule type" value="Genomic_DNA"/>
</dbReference>
<feature type="transmembrane region" description="Helical" evidence="1">
    <location>
        <begin position="308"/>
        <end position="330"/>
    </location>
</feature>
<organism evidence="2 3">
    <name type="scientific">Magnetospirillum aberrantis SpK</name>
    <dbReference type="NCBI Taxonomy" id="908842"/>
    <lineage>
        <taxon>Bacteria</taxon>
        <taxon>Pseudomonadati</taxon>
        <taxon>Pseudomonadota</taxon>
        <taxon>Alphaproteobacteria</taxon>
        <taxon>Rhodospirillales</taxon>
        <taxon>Rhodospirillaceae</taxon>
        <taxon>Magnetospirillum</taxon>
    </lineage>
</organism>
<feature type="transmembrane region" description="Helical" evidence="1">
    <location>
        <begin position="246"/>
        <end position="264"/>
    </location>
</feature>
<dbReference type="InterPro" id="IPR010266">
    <property type="entry name" value="NnrS"/>
</dbReference>
<accession>A0A7C9UV17</accession>
<protein>
    <submittedName>
        <fullName evidence="2">NnrS family protein</fullName>
    </submittedName>
</protein>
<feature type="transmembrane region" description="Helical" evidence="1">
    <location>
        <begin position="151"/>
        <end position="174"/>
    </location>
</feature>
<dbReference type="Pfam" id="PF05940">
    <property type="entry name" value="NnrS"/>
    <property type="match status" value="1"/>
</dbReference>
<keyword evidence="1" id="KW-0472">Membrane</keyword>
<evidence type="ECO:0000313" key="2">
    <source>
        <dbReference type="EMBL" id="NFV79152.1"/>
    </source>
</evidence>
<keyword evidence="1" id="KW-0812">Transmembrane</keyword>
<dbReference type="Proteomes" id="UP000480684">
    <property type="component" value="Unassembled WGS sequence"/>
</dbReference>
<keyword evidence="1" id="KW-1133">Transmembrane helix</keyword>
<dbReference type="RefSeq" id="WP_163675011.1">
    <property type="nucleotide sequence ID" value="NZ_JAAIYP010000011.1"/>
</dbReference>
<reference evidence="2 3" key="1">
    <citation type="submission" date="2020-02" db="EMBL/GenBank/DDBJ databases">
        <authorList>
            <person name="Dziuba M."/>
            <person name="Kuznetsov B."/>
            <person name="Mardanov A."/>
            <person name="Ravin N."/>
            <person name="Grouzdev D."/>
        </authorList>
    </citation>
    <scope>NUCLEOTIDE SEQUENCE [LARGE SCALE GENOMIC DNA]</scope>
    <source>
        <strain evidence="2 3">SpK</strain>
    </source>
</reference>
<feature type="transmembrane region" description="Helical" evidence="1">
    <location>
        <begin position="67"/>
        <end position="86"/>
    </location>
</feature>
<proteinExistence type="predicted"/>
<feature type="transmembrane region" description="Helical" evidence="1">
    <location>
        <begin position="180"/>
        <end position="201"/>
    </location>
</feature>
<gene>
    <name evidence="2" type="ORF">G4223_03355</name>
</gene>
<sequence>MATIPLQEPTYRGASGPLFFAAGFRPFFLFAGIQAAMMLPLWLAVYAGGVDLRLPFGPAVWHGHEMVFGFAGAAIGGFLLTAVPNWTNTVPVAGRPLMLLFALWLAGRVAFTLSGVLPAVVVALAELSYLPVLALMLARPLIAAGKARNTVFLPILALFWVADSVVLAGVHLGWGDPMRGVYVAMALVLVMIVIVGGRIVPSFTQNWLRMQGRPVEVAAIGWIEKGGAQASVLVAGLLAALVPTSLVAGVALAVAAVIHAVRLSRWHGLKTLSNPILWVLHLGYLWLVVGLALLALDSFVDALPVTAALHALTAGSIGTMVLGVMSRAALGHSGRPLVVSRVTVAAYVLVSAGTALRVVAPLVTDAQMGLTHAGGSLWALAWLLFVWVYFPVMTRPRADGRPG</sequence>
<name>A0A7C9UV17_9PROT</name>
<feature type="transmembrane region" description="Helical" evidence="1">
    <location>
        <begin position="276"/>
        <end position="296"/>
    </location>
</feature>
<evidence type="ECO:0000256" key="1">
    <source>
        <dbReference type="SAM" id="Phobius"/>
    </source>
</evidence>